<evidence type="ECO:0000313" key="1">
    <source>
        <dbReference type="EMBL" id="KAI5650727.1"/>
    </source>
</evidence>
<comment type="caution">
    <text evidence="1">The sequence shown here is derived from an EMBL/GenBank/DDBJ whole genome shotgun (WGS) entry which is preliminary data.</text>
</comment>
<gene>
    <name evidence="1" type="ORF">M9H77_36732</name>
</gene>
<evidence type="ECO:0000313" key="2">
    <source>
        <dbReference type="Proteomes" id="UP001060085"/>
    </source>
</evidence>
<dbReference type="Proteomes" id="UP001060085">
    <property type="component" value="Linkage Group LG08"/>
</dbReference>
<sequence>MGDKLVGRECFMASKVEIESLAIEHNLNQEEFEIFSISSTHSEQKVKLGATLPSRIIQEVWDILFEYKDIFSWTPHDLGTISRDIVEHRLGIPPDFSVSPTGIEFVYALKYYFPINNSESEYEALLSGLRMALAMNMDQLTTHGDSQIVYGHVTRTFEVREDNMKKYSTLARKFVSRFKRTYRILGIDSRIWLEPLIKKSIDKEILCIDPEDNWMTPIKNDILNGSLPDAVDQALKIRTTAAQYVFHNSQCGIQNSKTLKTQLGLSIGGNQVTIYLLGERLDSMEKVTKYAHMSKWHIQVIDHHYWFSHNNLGKVNIELRRVKQLQNSLHCTHAYPQHLNKPKGFDPHDHTSQMHD</sequence>
<reference evidence="2" key="1">
    <citation type="journal article" date="2023" name="Nat. Plants">
        <title>Single-cell RNA sequencing provides a high-resolution roadmap for understanding the multicellular compartmentation of specialized metabolism.</title>
        <authorList>
            <person name="Sun S."/>
            <person name="Shen X."/>
            <person name="Li Y."/>
            <person name="Li Y."/>
            <person name="Wang S."/>
            <person name="Li R."/>
            <person name="Zhang H."/>
            <person name="Shen G."/>
            <person name="Guo B."/>
            <person name="Wei J."/>
            <person name="Xu J."/>
            <person name="St-Pierre B."/>
            <person name="Chen S."/>
            <person name="Sun C."/>
        </authorList>
    </citation>
    <scope>NUCLEOTIDE SEQUENCE [LARGE SCALE GENOMIC DNA]</scope>
</reference>
<dbReference type="EMBL" id="CM044708">
    <property type="protein sequence ID" value="KAI5650727.1"/>
    <property type="molecule type" value="Genomic_DNA"/>
</dbReference>
<protein>
    <submittedName>
        <fullName evidence="1">Uncharacterized protein</fullName>
    </submittedName>
</protein>
<organism evidence="1 2">
    <name type="scientific">Catharanthus roseus</name>
    <name type="common">Madagascar periwinkle</name>
    <name type="synonym">Vinca rosea</name>
    <dbReference type="NCBI Taxonomy" id="4058"/>
    <lineage>
        <taxon>Eukaryota</taxon>
        <taxon>Viridiplantae</taxon>
        <taxon>Streptophyta</taxon>
        <taxon>Embryophyta</taxon>
        <taxon>Tracheophyta</taxon>
        <taxon>Spermatophyta</taxon>
        <taxon>Magnoliopsida</taxon>
        <taxon>eudicotyledons</taxon>
        <taxon>Gunneridae</taxon>
        <taxon>Pentapetalae</taxon>
        <taxon>asterids</taxon>
        <taxon>lamiids</taxon>
        <taxon>Gentianales</taxon>
        <taxon>Apocynaceae</taxon>
        <taxon>Rauvolfioideae</taxon>
        <taxon>Vinceae</taxon>
        <taxon>Catharanthinae</taxon>
        <taxon>Catharanthus</taxon>
    </lineage>
</organism>
<proteinExistence type="predicted"/>
<name>A0ACB9ZUU6_CATRO</name>
<keyword evidence="2" id="KW-1185">Reference proteome</keyword>
<accession>A0ACB9ZUU6</accession>